<dbReference type="PANTHER" id="PTHR33566:SF6">
    <property type="entry name" value="PROTEIN DEFECTIVE IN MERISTEM SILENCING 3"/>
    <property type="match status" value="1"/>
</dbReference>
<evidence type="ECO:0000313" key="3">
    <source>
        <dbReference type="Proteomes" id="UP000325577"/>
    </source>
</evidence>
<dbReference type="PANTHER" id="PTHR33566">
    <property type="entry name" value="EN/SPM-LIKE TRANSPOSON-RELATED"/>
    <property type="match status" value="1"/>
</dbReference>
<name>A0A5J5AUN8_9ASTE</name>
<keyword evidence="1" id="KW-0175">Coiled coil</keyword>
<dbReference type="AlphaFoldDB" id="A0A5J5AUN8"/>
<evidence type="ECO:0000313" key="2">
    <source>
        <dbReference type="EMBL" id="KAA8533596.1"/>
    </source>
</evidence>
<dbReference type="Proteomes" id="UP000325577">
    <property type="component" value="Linkage Group LG18"/>
</dbReference>
<dbReference type="OrthoDB" id="10036779at2759"/>
<sequence length="422" mass="47025">MFQSNHQLTVHTKALSIQDSSALVHVGQNDSSVIASDEMQNGALCKAESIVYNSKKLQDDLQMLGIKIKQHEDNIKFLKTQKNSLDNSILDMQVSLGKYHSSSVPVTENEDLSHKQSEEEIVEHILRHEKSAAGILCQLKTRHGSQASHLPLTKDVLGIVATLGKVDDDNLSRLLSEYLGMETMLAVVCKTCDGVKALETYDKEGLINKCSGLHGLGASIGRALDGRFLVICLENLRPYVGEFVADDPQRRLDLLKPKLSSGESPAGFLGFAVNLIDVDSMNLLCLTTNGHGLRETLFYNLFFRLQVYRTRADMLQALPCISDGALSLDGGMIRTTGVFSLGSREDVDVTFPKSSGMSNIAENYFETEKRIKELKWEKERLLEDMKRERAVLDQAKFSFQIKKQEFVKFLSESSPYATQLMP</sequence>
<organism evidence="2 3">
    <name type="scientific">Nyssa sinensis</name>
    <dbReference type="NCBI Taxonomy" id="561372"/>
    <lineage>
        <taxon>Eukaryota</taxon>
        <taxon>Viridiplantae</taxon>
        <taxon>Streptophyta</taxon>
        <taxon>Embryophyta</taxon>
        <taxon>Tracheophyta</taxon>
        <taxon>Spermatophyta</taxon>
        <taxon>Magnoliopsida</taxon>
        <taxon>eudicotyledons</taxon>
        <taxon>Gunneridae</taxon>
        <taxon>Pentapetalae</taxon>
        <taxon>asterids</taxon>
        <taxon>Cornales</taxon>
        <taxon>Nyssaceae</taxon>
        <taxon>Nyssa</taxon>
    </lineage>
</organism>
<gene>
    <name evidence="2" type="ORF">F0562_030970</name>
</gene>
<reference evidence="2 3" key="1">
    <citation type="submission" date="2019-09" db="EMBL/GenBank/DDBJ databases">
        <title>A chromosome-level genome assembly of the Chinese tupelo Nyssa sinensis.</title>
        <authorList>
            <person name="Yang X."/>
            <person name="Kang M."/>
            <person name="Yang Y."/>
            <person name="Xiong H."/>
            <person name="Wang M."/>
            <person name="Zhang Z."/>
            <person name="Wang Z."/>
            <person name="Wu H."/>
            <person name="Ma T."/>
            <person name="Liu J."/>
            <person name="Xi Z."/>
        </authorList>
    </citation>
    <scope>NUCLEOTIDE SEQUENCE [LARGE SCALE GENOMIC DNA]</scope>
    <source>
        <strain evidence="2">J267</strain>
        <tissue evidence="2">Leaf</tissue>
    </source>
</reference>
<evidence type="ECO:0000256" key="1">
    <source>
        <dbReference type="SAM" id="Coils"/>
    </source>
</evidence>
<feature type="coiled-coil region" evidence="1">
    <location>
        <begin position="364"/>
        <end position="391"/>
    </location>
</feature>
<protein>
    <submittedName>
        <fullName evidence="2">Uncharacterized protein</fullName>
    </submittedName>
</protein>
<accession>A0A5J5AUN8</accession>
<proteinExistence type="predicted"/>
<keyword evidence="3" id="KW-1185">Reference proteome</keyword>
<feature type="coiled-coil region" evidence="1">
    <location>
        <begin position="54"/>
        <end position="88"/>
    </location>
</feature>
<dbReference type="EMBL" id="CM018041">
    <property type="protein sequence ID" value="KAA8533596.1"/>
    <property type="molecule type" value="Genomic_DNA"/>
</dbReference>